<dbReference type="SUPFAM" id="SSF50037">
    <property type="entry name" value="C-terminal domain of transcriptional repressors"/>
    <property type="match status" value="1"/>
</dbReference>
<proteinExistence type="predicted"/>
<dbReference type="InterPro" id="IPR008988">
    <property type="entry name" value="Transcriptional_repressor_C"/>
</dbReference>
<dbReference type="PANTHER" id="PTHR42954">
    <property type="entry name" value="FE(2+) TRANSPORT PROTEIN A"/>
    <property type="match status" value="1"/>
</dbReference>
<dbReference type="InterPro" id="IPR038157">
    <property type="entry name" value="FeoA_core_dom"/>
</dbReference>
<feature type="compositionally biased region" description="Basic and acidic residues" evidence="2">
    <location>
        <begin position="39"/>
        <end position="53"/>
    </location>
</feature>
<protein>
    <submittedName>
        <fullName evidence="4">Ferrous iron transport protein A</fullName>
    </submittedName>
</protein>
<organism evidence="4 5">
    <name type="scientific">Eiseniibacteriota bacterium</name>
    <dbReference type="NCBI Taxonomy" id="2212470"/>
    <lineage>
        <taxon>Bacteria</taxon>
        <taxon>Candidatus Eiseniibacteriota</taxon>
    </lineage>
</organism>
<dbReference type="SMART" id="SM00899">
    <property type="entry name" value="FeoA"/>
    <property type="match status" value="1"/>
</dbReference>
<comment type="caution">
    <text evidence="4">The sequence shown here is derived from an EMBL/GenBank/DDBJ whole genome shotgun (WGS) entry which is preliminary data.</text>
</comment>
<reference evidence="4 5" key="1">
    <citation type="journal article" date="2019" name="Nat. Microbiol.">
        <title>Mediterranean grassland soil C-N compound turnover is dependent on rainfall and depth, and is mediated by genomically divergent microorganisms.</title>
        <authorList>
            <person name="Diamond S."/>
            <person name="Andeer P.F."/>
            <person name="Li Z."/>
            <person name="Crits-Christoph A."/>
            <person name="Burstein D."/>
            <person name="Anantharaman K."/>
            <person name="Lane K.R."/>
            <person name="Thomas B.C."/>
            <person name="Pan C."/>
            <person name="Northen T.R."/>
            <person name="Banfield J.F."/>
        </authorList>
    </citation>
    <scope>NUCLEOTIDE SEQUENCE [LARGE SCALE GENOMIC DNA]</scope>
    <source>
        <strain evidence="4">WS_6</strain>
    </source>
</reference>
<gene>
    <name evidence="4" type="ORF">E6K76_05030</name>
</gene>
<dbReference type="Pfam" id="PF04023">
    <property type="entry name" value="FeoA"/>
    <property type="match status" value="1"/>
</dbReference>
<evidence type="ECO:0000313" key="5">
    <source>
        <dbReference type="Proteomes" id="UP000316852"/>
    </source>
</evidence>
<dbReference type="InterPro" id="IPR052713">
    <property type="entry name" value="FeoA"/>
</dbReference>
<evidence type="ECO:0000256" key="1">
    <source>
        <dbReference type="ARBA" id="ARBA00023004"/>
    </source>
</evidence>
<evidence type="ECO:0000313" key="4">
    <source>
        <dbReference type="EMBL" id="TMQ59432.1"/>
    </source>
</evidence>
<sequence>MRGQRSPQGVPGLQGRTLPRGNLPGARRPAGGGGARVTPPRDRADRRTRKLAELEPGSRGIVRRVSGEPGLLRRLMELGFVPGTPVTFVRRAPMGDPIELRLRGTHFSIRTSEADRIDVDPF</sequence>
<feature type="domain" description="Ferrous iron transporter FeoA-like" evidence="3">
    <location>
        <begin position="49"/>
        <end position="121"/>
    </location>
</feature>
<evidence type="ECO:0000259" key="3">
    <source>
        <dbReference type="SMART" id="SM00899"/>
    </source>
</evidence>
<dbReference type="Gene3D" id="2.30.30.90">
    <property type="match status" value="1"/>
</dbReference>
<evidence type="ECO:0000256" key="2">
    <source>
        <dbReference type="SAM" id="MobiDB-lite"/>
    </source>
</evidence>
<feature type="region of interest" description="Disordered" evidence="2">
    <location>
        <begin position="1"/>
        <end position="55"/>
    </location>
</feature>
<dbReference type="EMBL" id="VBOW01000022">
    <property type="protein sequence ID" value="TMQ59432.1"/>
    <property type="molecule type" value="Genomic_DNA"/>
</dbReference>
<dbReference type="PANTHER" id="PTHR42954:SF2">
    <property type="entry name" value="FE(2+) TRANSPORT PROTEIN A"/>
    <property type="match status" value="1"/>
</dbReference>
<dbReference type="GO" id="GO:0046914">
    <property type="term" value="F:transition metal ion binding"/>
    <property type="evidence" value="ECO:0007669"/>
    <property type="project" value="InterPro"/>
</dbReference>
<feature type="compositionally biased region" description="Low complexity" evidence="2">
    <location>
        <begin position="19"/>
        <end position="29"/>
    </location>
</feature>
<keyword evidence="1" id="KW-0408">Iron</keyword>
<accession>A0A538T707</accession>
<name>A0A538T707_UNCEI</name>
<dbReference type="InterPro" id="IPR007167">
    <property type="entry name" value="Fe-transptr_FeoA-like"/>
</dbReference>
<dbReference type="Proteomes" id="UP000316852">
    <property type="component" value="Unassembled WGS sequence"/>
</dbReference>
<dbReference type="AlphaFoldDB" id="A0A538T707"/>